<evidence type="ECO:0000256" key="1">
    <source>
        <dbReference type="RuleBase" id="RU003707"/>
    </source>
</evidence>
<reference evidence="2 3" key="1">
    <citation type="submission" date="2020-08" db="EMBL/GenBank/DDBJ databases">
        <title>Genomic Encyclopedia of Type Strains, Phase IV (KMG-IV): sequencing the most valuable type-strain genomes for metagenomic binning, comparative biology and taxonomic classification.</title>
        <authorList>
            <person name="Goeker M."/>
        </authorList>
    </citation>
    <scope>NUCLEOTIDE SEQUENCE [LARGE SCALE GENOMIC DNA]</scope>
    <source>
        <strain evidence="2 3">DSM 45615</strain>
    </source>
</reference>
<dbReference type="PANTHER" id="PTHR43459:SF1">
    <property type="entry name" value="EG:BACN32G11.4 PROTEIN"/>
    <property type="match status" value="1"/>
</dbReference>
<dbReference type="InterPro" id="IPR001753">
    <property type="entry name" value="Enoyl-CoA_hydra/iso"/>
</dbReference>
<dbReference type="InterPro" id="IPR029045">
    <property type="entry name" value="ClpP/crotonase-like_dom_sf"/>
</dbReference>
<dbReference type="GO" id="GO:0003824">
    <property type="term" value="F:catalytic activity"/>
    <property type="evidence" value="ECO:0007669"/>
    <property type="project" value="InterPro"/>
</dbReference>
<organism evidence="2 3">
    <name type="scientific">Thermocatellispora tengchongensis</name>
    <dbReference type="NCBI Taxonomy" id="1073253"/>
    <lineage>
        <taxon>Bacteria</taxon>
        <taxon>Bacillati</taxon>
        <taxon>Actinomycetota</taxon>
        <taxon>Actinomycetes</taxon>
        <taxon>Streptosporangiales</taxon>
        <taxon>Streptosporangiaceae</taxon>
        <taxon>Thermocatellispora</taxon>
    </lineage>
</organism>
<dbReference type="Gene3D" id="3.90.226.10">
    <property type="entry name" value="2-enoyl-CoA Hydratase, Chain A, domain 1"/>
    <property type="match status" value="1"/>
</dbReference>
<comment type="caution">
    <text evidence="2">The sequence shown here is derived from an EMBL/GenBank/DDBJ whole genome shotgun (WGS) entry which is preliminary data.</text>
</comment>
<dbReference type="PROSITE" id="PS00166">
    <property type="entry name" value="ENOYL_COA_HYDRATASE"/>
    <property type="match status" value="1"/>
</dbReference>
<dbReference type="CDD" id="cd06558">
    <property type="entry name" value="crotonase-like"/>
    <property type="match status" value="1"/>
</dbReference>
<evidence type="ECO:0000313" key="2">
    <source>
        <dbReference type="EMBL" id="MBB5136832.1"/>
    </source>
</evidence>
<dbReference type="InterPro" id="IPR018376">
    <property type="entry name" value="Enoyl-CoA_hyd/isom_CS"/>
</dbReference>
<dbReference type="AlphaFoldDB" id="A0A840PC60"/>
<dbReference type="Proteomes" id="UP000578449">
    <property type="component" value="Unassembled WGS sequence"/>
</dbReference>
<dbReference type="PANTHER" id="PTHR43459">
    <property type="entry name" value="ENOYL-COA HYDRATASE"/>
    <property type="match status" value="1"/>
</dbReference>
<sequence>MRSDVVGDVAHVVLDRPEARNAVSRAVHHALAAVLQDLRSREDVRFIVIKGAGRTFSSGGDLAELKEGLPENYVADYWRRMTGTVLAMRAADQIVIAAVQGAAVGAGAALALAADLVVAERDARFRFTFAHLGLMPDAGTSLVLPRLLGPAVARDLLLSGRWIGAAEAHERGMIARLAEPGGIDACVDGLLAELRQSPGATLALVKNLLESTSMAELPSVVRAEGVQQQAAAASGEYRRFLRRVYDGITSARARTTGNGSSPGPQ</sequence>
<keyword evidence="3" id="KW-1185">Reference proteome</keyword>
<accession>A0A840PC60</accession>
<evidence type="ECO:0000313" key="3">
    <source>
        <dbReference type="Proteomes" id="UP000578449"/>
    </source>
</evidence>
<dbReference type="Pfam" id="PF00378">
    <property type="entry name" value="ECH_1"/>
    <property type="match status" value="1"/>
</dbReference>
<proteinExistence type="inferred from homology"/>
<dbReference type="SUPFAM" id="SSF52096">
    <property type="entry name" value="ClpP/crotonase"/>
    <property type="match status" value="1"/>
</dbReference>
<comment type="similarity">
    <text evidence="1">Belongs to the enoyl-CoA hydratase/isomerase family.</text>
</comment>
<gene>
    <name evidence="2" type="ORF">HNP84_006583</name>
</gene>
<name>A0A840PC60_9ACTN</name>
<dbReference type="RefSeq" id="WP_185053692.1">
    <property type="nucleotide sequence ID" value="NZ_BAABIX010000008.1"/>
</dbReference>
<protein>
    <submittedName>
        <fullName evidence="2">Enoyl-CoA hydratase/carnithine racemase</fullName>
    </submittedName>
</protein>
<dbReference type="EMBL" id="JACHGN010000015">
    <property type="protein sequence ID" value="MBB5136832.1"/>
    <property type="molecule type" value="Genomic_DNA"/>
</dbReference>